<keyword evidence="11" id="KW-1185">Reference proteome</keyword>
<accession>A0A2Z7CNL9</accession>
<dbReference type="SUPFAM" id="SSF52058">
    <property type="entry name" value="L domain-like"/>
    <property type="match status" value="1"/>
</dbReference>
<evidence type="ECO:0000256" key="1">
    <source>
        <dbReference type="ARBA" id="ARBA00004479"/>
    </source>
</evidence>
<feature type="non-terminal residue" evidence="10">
    <location>
        <position position="1"/>
    </location>
</feature>
<dbReference type="SUPFAM" id="SSF56112">
    <property type="entry name" value="Protein kinase-like (PK-like)"/>
    <property type="match status" value="1"/>
</dbReference>
<keyword evidence="10" id="KW-0675">Receptor</keyword>
<keyword evidence="6 7" id="KW-0472">Membrane</keyword>
<comment type="subcellular location">
    <subcellularLocation>
        <location evidence="1">Membrane</location>
        <topology evidence="1">Single-pass type I membrane protein</topology>
    </subcellularLocation>
</comment>
<dbReference type="InterPro" id="IPR001611">
    <property type="entry name" value="Leu-rich_rpt"/>
</dbReference>
<evidence type="ECO:0000256" key="3">
    <source>
        <dbReference type="ARBA" id="ARBA00022692"/>
    </source>
</evidence>
<dbReference type="InterPro" id="IPR032675">
    <property type="entry name" value="LRR_dom_sf"/>
</dbReference>
<keyword evidence="10" id="KW-0418">Kinase</keyword>
<evidence type="ECO:0000256" key="8">
    <source>
        <dbReference type="SAM" id="SignalP"/>
    </source>
</evidence>
<evidence type="ECO:0000313" key="10">
    <source>
        <dbReference type="EMBL" id="KZV47965.1"/>
    </source>
</evidence>
<name>A0A2Z7CNL9_9LAMI</name>
<keyword evidence="8" id="KW-0732">Signal</keyword>
<feature type="domain" description="Protein kinase" evidence="9">
    <location>
        <begin position="487"/>
        <end position="755"/>
    </location>
</feature>
<dbReference type="InterPro" id="IPR003591">
    <property type="entry name" value="Leu-rich_rpt_typical-subtyp"/>
</dbReference>
<evidence type="ECO:0000256" key="5">
    <source>
        <dbReference type="ARBA" id="ARBA00022989"/>
    </source>
</evidence>
<dbReference type="GO" id="GO:0016020">
    <property type="term" value="C:membrane"/>
    <property type="evidence" value="ECO:0007669"/>
    <property type="project" value="UniProtKB-SubCell"/>
</dbReference>
<dbReference type="Gene3D" id="1.10.510.10">
    <property type="entry name" value="Transferase(Phosphotransferase) domain 1"/>
    <property type="match status" value="1"/>
</dbReference>
<dbReference type="InterPro" id="IPR051824">
    <property type="entry name" value="LRR_Rcpt-Like_S/T_Kinase"/>
</dbReference>
<dbReference type="FunFam" id="1.10.510.10:FF:000657">
    <property type="entry name" value="Putative inactive leucine-rich repeat receptor-like protein kinase"/>
    <property type="match status" value="1"/>
</dbReference>
<dbReference type="Pfam" id="PF13855">
    <property type="entry name" value="LRR_8"/>
    <property type="match status" value="2"/>
</dbReference>
<protein>
    <submittedName>
        <fullName evidence="10">Putative inactive leucine-rich repeat receptor-like protein kinase</fullName>
    </submittedName>
</protein>
<dbReference type="InterPro" id="IPR001245">
    <property type="entry name" value="Ser-Thr/Tyr_kinase_cat_dom"/>
</dbReference>
<dbReference type="GO" id="GO:0051707">
    <property type="term" value="P:response to other organism"/>
    <property type="evidence" value="ECO:0007669"/>
    <property type="project" value="UniProtKB-ARBA"/>
</dbReference>
<keyword evidence="5 7" id="KW-1133">Transmembrane helix</keyword>
<evidence type="ECO:0000313" key="11">
    <source>
        <dbReference type="Proteomes" id="UP000250235"/>
    </source>
</evidence>
<feature type="transmembrane region" description="Helical" evidence="7">
    <location>
        <begin position="394"/>
        <end position="418"/>
    </location>
</feature>
<dbReference type="InterPro" id="IPR000719">
    <property type="entry name" value="Prot_kinase_dom"/>
</dbReference>
<keyword evidence="4" id="KW-0677">Repeat</keyword>
<dbReference type="GO" id="GO:0005524">
    <property type="term" value="F:ATP binding"/>
    <property type="evidence" value="ECO:0007669"/>
    <property type="project" value="InterPro"/>
</dbReference>
<evidence type="ECO:0000256" key="4">
    <source>
        <dbReference type="ARBA" id="ARBA00022737"/>
    </source>
</evidence>
<dbReference type="Gene3D" id="3.30.200.20">
    <property type="entry name" value="Phosphorylase Kinase, domain 1"/>
    <property type="match status" value="1"/>
</dbReference>
<dbReference type="Pfam" id="PF07714">
    <property type="entry name" value="PK_Tyr_Ser-Thr"/>
    <property type="match status" value="1"/>
</dbReference>
<feature type="signal peptide" evidence="8">
    <location>
        <begin position="1"/>
        <end position="25"/>
    </location>
</feature>
<gene>
    <name evidence="10" type="ORF">F511_32974</name>
</gene>
<dbReference type="EMBL" id="KQ994525">
    <property type="protein sequence ID" value="KZV47965.1"/>
    <property type="molecule type" value="Genomic_DNA"/>
</dbReference>
<dbReference type="Gene3D" id="3.80.10.10">
    <property type="entry name" value="Ribonuclease Inhibitor"/>
    <property type="match status" value="3"/>
</dbReference>
<dbReference type="GO" id="GO:0004672">
    <property type="term" value="F:protein kinase activity"/>
    <property type="evidence" value="ECO:0007669"/>
    <property type="project" value="InterPro"/>
</dbReference>
<dbReference type="FunFam" id="3.80.10.10:FF:000155">
    <property type="entry name" value="Putative inactive leucine-rich repeat receptor-like protein kinase"/>
    <property type="match status" value="1"/>
</dbReference>
<organism evidence="10 11">
    <name type="scientific">Dorcoceras hygrometricum</name>
    <dbReference type="NCBI Taxonomy" id="472368"/>
    <lineage>
        <taxon>Eukaryota</taxon>
        <taxon>Viridiplantae</taxon>
        <taxon>Streptophyta</taxon>
        <taxon>Embryophyta</taxon>
        <taxon>Tracheophyta</taxon>
        <taxon>Spermatophyta</taxon>
        <taxon>Magnoliopsida</taxon>
        <taxon>eudicotyledons</taxon>
        <taxon>Gunneridae</taxon>
        <taxon>Pentapetalae</taxon>
        <taxon>asterids</taxon>
        <taxon>lamiids</taxon>
        <taxon>Lamiales</taxon>
        <taxon>Gesneriaceae</taxon>
        <taxon>Didymocarpoideae</taxon>
        <taxon>Trichosporeae</taxon>
        <taxon>Loxocarpinae</taxon>
        <taxon>Dorcoceras</taxon>
    </lineage>
</organism>
<dbReference type="PANTHER" id="PTHR48006">
    <property type="entry name" value="LEUCINE-RICH REPEAT-CONTAINING PROTEIN DDB_G0281931-RELATED"/>
    <property type="match status" value="1"/>
</dbReference>
<keyword evidence="3 7" id="KW-0812">Transmembrane</keyword>
<evidence type="ECO:0000256" key="2">
    <source>
        <dbReference type="ARBA" id="ARBA00022614"/>
    </source>
</evidence>
<dbReference type="AlphaFoldDB" id="A0A2Z7CNL9"/>
<proteinExistence type="predicted"/>
<dbReference type="Proteomes" id="UP000250235">
    <property type="component" value="Unassembled WGS sequence"/>
</dbReference>
<reference evidence="10 11" key="1">
    <citation type="journal article" date="2015" name="Proc. Natl. Acad. Sci. U.S.A.">
        <title>The resurrection genome of Boea hygrometrica: A blueprint for survival of dehydration.</title>
        <authorList>
            <person name="Xiao L."/>
            <person name="Yang G."/>
            <person name="Zhang L."/>
            <person name="Yang X."/>
            <person name="Zhao S."/>
            <person name="Ji Z."/>
            <person name="Zhou Q."/>
            <person name="Hu M."/>
            <person name="Wang Y."/>
            <person name="Chen M."/>
            <person name="Xu Y."/>
            <person name="Jin H."/>
            <person name="Xiao X."/>
            <person name="Hu G."/>
            <person name="Bao F."/>
            <person name="Hu Y."/>
            <person name="Wan P."/>
            <person name="Li L."/>
            <person name="Deng X."/>
            <person name="Kuang T."/>
            <person name="Xiang C."/>
            <person name="Zhu J.K."/>
            <person name="Oliver M.J."/>
            <person name="He Y."/>
        </authorList>
    </citation>
    <scope>NUCLEOTIDE SEQUENCE [LARGE SCALE GENOMIC DNA]</scope>
    <source>
        <strain evidence="11">cv. XS01</strain>
    </source>
</reference>
<evidence type="ECO:0000256" key="6">
    <source>
        <dbReference type="ARBA" id="ARBA00023136"/>
    </source>
</evidence>
<dbReference type="PANTHER" id="PTHR48006:SF80">
    <property type="entry name" value="PROTEIN KINASE DOMAIN-CONTAINING PROTEIN"/>
    <property type="match status" value="1"/>
</dbReference>
<dbReference type="InterPro" id="IPR011009">
    <property type="entry name" value="Kinase-like_dom_sf"/>
</dbReference>
<sequence>QMGCSNSFILVFVSWVLFASRSTHQLRSYDTEILLQLTKHLEYPVALNVWENGNGDLCSLSSPPQMIIKCENDSVTELRIIGAKPTMISEFSGFAVPNQTLSQSFSVDSLFTTLTRLSSLRVLSLVSLGIWGPLPDKIHRLSLLEALDVSSNFLYGSIPSEMSRMVKLQTLTLDRNYFNDTIPEWLDSLTNLTILSLKKNRLKGQIPSALSKMATLTEVVMSHNLLSGKLPYLGDLVSLRLIDLRDNNLNSELSPLPNEVANVFLGNNSFSGLIPEQFGLLEQLQHLDLSDNYLSGTPPSVLFSLPNISYLNLSSNILSGSLGVNLRCGDTLSLVDLSANRFVGQLPSCLDSDADVRIVKIGGNCFSTNATTDQHPAQYCKDLDSGNRLFTRKVIAVVFGVISGTAIIAVILLCVGYLTFCKRHVVRETVVQHIAPKVVQEGVRPVISTEVFEDARILSPAAKMCNPTASAYRVFSKKELEDATGRFDQSSYLGESTIGKVFRGKLENGAFVAIRSLTLFRKFSVRNLKLRLDLLSKLRHPNLVNLLGHCVEVELQENVPVNRLFLVYEYIPNGNLRSHLSETCPQKVLKWSNRLAVLIHVAKAVHFLHTGVIPPSLSNRLTTSNVLLDEHHIAKLSDYGMSIIGDETEKHEAKGDTMKSAHVEKSDDDVYNFGLILLETLGGPDASGKRKEFMLNEMASFSSQDGGRKLVDPIVLTTSSLESLSIMISITNKCISTESSDRPSFEEVLWNLQYAAQVQATADADQKKDSMTS</sequence>
<evidence type="ECO:0000256" key="7">
    <source>
        <dbReference type="SAM" id="Phobius"/>
    </source>
</evidence>
<dbReference type="FunFam" id="3.80.10.10:FF:000380">
    <property type="entry name" value="Putative inactive leucine-rich repeat receptor-like protein kinase"/>
    <property type="match status" value="1"/>
</dbReference>
<feature type="chain" id="PRO_5016240456" evidence="8">
    <location>
        <begin position="26"/>
        <end position="773"/>
    </location>
</feature>
<dbReference type="OrthoDB" id="676979at2759"/>
<keyword evidence="2" id="KW-0433">Leucine-rich repeat</keyword>
<dbReference type="GO" id="GO:0006952">
    <property type="term" value="P:defense response"/>
    <property type="evidence" value="ECO:0007669"/>
    <property type="project" value="UniProtKB-ARBA"/>
</dbReference>
<evidence type="ECO:0000259" key="9">
    <source>
        <dbReference type="PROSITE" id="PS50011"/>
    </source>
</evidence>
<dbReference type="SMART" id="SM00369">
    <property type="entry name" value="LRR_TYP"/>
    <property type="match status" value="4"/>
</dbReference>
<keyword evidence="10" id="KW-0808">Transferase</keyword>
<dbReference type="PROSITE" id="PS50011">
    <property type="entry name" value="PROTEIN_KINASE_DOM"/>
    <property type="match status" value="1"/>
</dbReference>